<evidence type="ECO:0000313" key="2">
    <source>
        <dbReference type="Proteomes" id="UP000027192"/>
    </source>
</evidence>
<evidence type="ECO:0000313" key="1">
    <source>
        <dbReference type="EMBL" id="KDM89704.1"/>
    </source>
</evidence>
<dbReference type="Proteomes" id="UP000027192">
    <property type="component" value="Unassembled WGS sequence"/>
</dbReference>
<name>A0A066RHE0_9GAMM</name>
<comment type="caution">
    <text evidence="1">The sequence shown here is derived from an EMBL/GenBank/DDBJ whole genome shotgun (WGS) entry which is preliminary data.</text>
</comment>
<sequence>METKLQHLHGYLVDSLNGLVHEGKIHATQAGGQVIVDGEDRGNDGFRVAYWQYDAGLLIEGFPHLKLDPKNLFALLACWLDEYDSDRDVLDDLRDPEIEVEENNEATADVLIRIAFAEPIEIVPDENGLIVWNQNRYKVNPVDIWVAEESELTNEAGNHA</sequence>
<dbReference type="STRING" id="1654360.EA58_21090"/>
<dbReference type="OrthoDB" id="5816387at2"/>
<dbReference type="InterPro" id="IPR009678">
    <property type="entry name" value="Phage_tail_completion_R"/>
</dbReference>
<dbReference type="EMBL" id="JMIB01000045">
    <property type="protein sequence ID" value="KDM89704.1"/>
    <property type="molecule type" value="Genomic_DNA"/>
</dbReference>
<dbReference type="RefSeq" id="WP_036757251.1">
    <property type="nucleotide sequence ID" value="NZ_JAGSGC010000024.1"/>
</dbReference>
<protein>
    <recommendedName>
        <fullName evidence="3">Tail protein</fullName>
    </recommendedName>
</protein>
<gene>
    <name evidence="1" type="ORF">EA58_21090</name>
</gene>
<evidence type="ECO:0008006" key="3">
    <source>
        <dbReference type="Google" id="ProtNLM"/>
    </source>
</evidence>
<dbReference type="AlphaFoldDB" id="A0A066RHE0"/>
<dbReference type="Pfam" id="PF06891">
    <property type="entry name" value="P2_Phage_GpR"/>
    <property type="match status" value="1"/>
</dbReference>
<reference evidence="1 2" key="1">
    <citation type="submission" date="2014-04" db="EMBL/GenBank/DDBJ databases">
        <title>Draft genome sequence of Photobacterium halotolerans S2753: a solonamide, ngercheumicin and holomycin producer.</title>
        <authorList>
            <person name="Machado H.R."/>
            <person name="Gram L."/>
        </authorList>
    </citation>
    <scope>NUCLEOTIDE SEQUENCE [LARGE SCALE GENOMIC DNA]</scope>
    <source>
        <strain evidence="1 2">S2753</strain>
    </source>
</reference>
<keyword evidence="2" id="KW-1185">Reference proteome</keyword>
<proteinExistence type="predicted"/>
<organism evidence="1 2">
    <name type="scientific">Photobacterium galatheae</name>
    <dbReference type="NCBI Taxonomy" id="1654360"/>
    <lineage>
        <taxon>Bacteria</taxon>
        <taxon>Pseudomonadati</taxon>
        <taxon>Pseudomonadota</taxon>
        <taxon>Gammaproteobacteria</taxon>
        <taxon>Vibrionales</taxon>
        <taxon>Vibrionaceae</taxon>
        <taxon>Photobacterium</taxon>
    </lineage>
</organism>
<accession>A0A066RHE0</accession>